<keyword evidence="2" id="KW-1185">Reference proteome</keyword>
<name>A0AAV6TXI9_9ARAC</name>
<sequence>MPPASPKNLFKSRVARPVRQGPEVGRIDEEPADLLGVGPREQVDPGFLVVVRVPWDGLEGGEPFSTREIRSLPTSSAISSFIPLLTRTSDRSAE</sequence>
<protein>
    <submittedName>
        <fullName evidence="1">Uncharacterized protein</fullName>
    </submittedName>
</protein>
<dbReference type="EMBL" id="JAFNEN010000854">
    <property type="protein sequence ID" value="KAG8176695.1"/>
    <property type="molecule type" value="Genomic_DNA"/>
</dbReference>
<evidence type="ECO:0000313" key="1">
    <source>
        <dbReference type="EMBL" id="KAG8176695.1"/>
    </source>
</evidence>
<proteinExistence type="predicted"/>
<evidence type="ECO:0000313" key="2">
    <source>
        <dbReference type="Proteomes" id="UP000827092"/>
    </source>
</evidence>
<reference evidence="1 2" key="1">
    <citation type="journal article" date="2022" name="Nat. Ecol. Evol.">
        <title>A masculinizing supergene underlies an exaggerated male reproductive morph in a spider.</title>
        <authorList>
            <person name="Hendrickx F."/>
            <person name="De Corte Z."/>
            <person name="Sonet G."/>
            <person name="Van Belleghem S.M."/>
            <person name="Kostlbacher S."/>
            <person name="Vangestel C."/>
        </authorList>
    </citation>
    <scope>NUCLEOTIDE SEQUENCE [LARGE SCALE GENOMIC DNA]</scope>
    <source>
        <strain evidence="1">W744_W776</strain>
    </source>
</reference>
<accession>A0AAV6TXI9</accession>
<organism evidence="1 2">
    <name type="scientific">Oedothorax gibbosus</name>
    <dbReference type="NCBI Taxonomy" id="931172"/>
    <lineage>
        <taxon>Eukaryota</taxon>
        <taxon>Metazoa</taxon>
        <taxon>Ecdysozoa</taxon>
        <taxon>Arthropoda</taxon>
        <taxon>Chelicerata</taxon>
        <taxon>Arachnida</taxon>
        <taxon>Araneae</taxon>
        <taxon>Araneomorphae</taxon>
        <taxon>Entelegynae</taxon>
        <taxon>Araneoidea</taxon>
        <taxon>Linyphiidae</taxon>
        <taxon>Erigoninae</taxon>
        <taxon>Oedothorax</taxon>
    </lineage>
</organism>
<dbReference type="Proteomes" id="UP000827092">
    <property type="component" value="Unassembled WGS sequence"/>
</dbReference>
<dbReference type="AlphaFoldDB" id="A0AAV6TXI9"/>
<gene>
    <name evidence="1" type="ORF">JTE90_021126</name>
</gene>
<comment type="caution">
    <text evidence="1">The sequence shown here is derived from an EMBL/GenBank/DDBJ whole genome shotgun (WGS) entry which is preliminary data.</text>
</comment>